<comment type="caution">
    <text evidence="3">The sequence shown here is derived from an EMBL/GenBank/DDBJ whole genome shotgun (WGS) entry which is preliminary data.</text>
</comment>
<feature type="compositionally biased region" description="Polar residues" evidence="1">
    <location>
        <begin position="564"/>
        <end position="585"/>
    </location>
</feature>
<feature type="region of interest" description="Disordered" evidence="1">
    <location>
        <begin position="1"/>
        <end position="23"/>
    </location>
</feature>
<evidence type="ECO:0000313" key="3">
    <source>
        <dbReference type="EMBL" id="KZL72262.1"/>
    </source>
</evidence>
<feature type="transmembrane region" description="Helical" evidence="2">
    <location>
        <begin position="879"/>
        <end position="899"/>
    </location>
</feature>
<reference evidence="3 4" key="1">
    <citation type="submission" date="2015-06" db="EMBL/GenBank/DDBJ databases">
        <title>Survival trade-offs in plant roots during colonization by closely related pathogenic and mutualistic fungi.</title>
        <authorList>
            <person name="Hacquard S."/>
            <person name="Kracher B."/>
            <person name="Hiruma K."/>
            <person name="Weinman A."/>
            <person name="Muench P."/>
            <person name="Garrido Oter R."/>
            <person name="Ver Loren van Themaat E."/>
            <person name="Dallerey J.-F."/>
            <person name="Damm U."/>
            <person name="Henrissat B."/>
            <person name="Lespinet O."/>
            <person name="Thon M."/>
            <person name="Kemen E."/>
            <person name="McHardy A.C."/>
            <person name="Schulze-Lefert P."/>
            <person name="O'Connell R.J."/>
        </authorList>
    </citation>
    <scope>NUCLEOTIDE SEQUENCE [LARGE SCALE GENOMIC DNA]</scope>
    <source>
        <strain evidence="3 4">0861</strain>
    </source>
</reference>
<keyword evidence="4" id="KW-1185">Reference proteome</keyword>
<dbReference type="InterPro" id="IPR036259">
    <property type="entry name" value="MFS_trans_sf"/>
</dbReference>
<evidence type="ECO:0000256" key="2">
    <source>
        <dbReference type="SAM" id="Phobius"/>
    </source>
</evidence>
<feature type="region of interest" description="Disordered" evidence="1">
    <location>
        <begin position="450"/>
        <end position="470"/>
    </location>
</feature>
<feature type="compositionally biased region" description="Basic residues" evidence="1">
    <location>
        <begin position="676"/>
        <end position="693"/>
    </location>
</feature>
<keyword evidence="2" id="KW-0472">Membrane</keyword>
<feature type="compositionally biased region" description="Polar residues" evidence="1">
    <location>
        <begin position="456"/>
        <end position="467"/>
    </location>
</feature>
<proteinExistence type="predicted"/>
<feature type="compositionally biased region" description="Low complexity" evidence="1">
    <location>
        <begin position="280"/>
        <end position="292"/>
    </location>
</feature>
<dbReference type="AlphaFoldDB" id="A0A166TME3"/>
<organism evidence="3 4">
    <name type="scientific">Colletotrichum tofieldiae</name>
    <dbReference type="NCBI Taxonomy" id="708197"/>
    <lineage>
        <taxon>Eukaryota</taxon>
        <taxon>Fungi</taxon>
        <taxon>Dikarya</taxon>
        <taxon>Ascomycota</taxon>
        <taxon>Pezizomycotina</taxon>
        <taxon>Sordariomycetes</taxon>
        <taxon>Hypocreomycetidae</taxon>
        <taxon>Glomerellales</taxon>
        <taxon>Glomerellaceae</taxon>
        <taxon>Colletotrichum</taxon>
        <taxon>Colletotrichum spaethianum species complex</taxon>
    </lineage>
</organism>
<feature type="transmembrane region" description="Helical" evidence="2">
    <location>
        <begin position="807"/>
        <end position="827"/>
    </location>
</feature>
<accession>A0A166TME3</accession>
<evidence type="ECO:0000256" key="1">
    <source>
        <dbReference type="SAM" id="MobiDB-lite"/>
    </source>
</evidence>
<name>A0A166TME3_9PEZI</name>
<dbReference type="STRING" id="708197.A0A166TME3"/>
<sequence>MSQARTTRSLTPPTEVQRLTNPNTSVYKHTILRRYSSAKELGERFSSSLRPRSPGSPPVTVRIDFCCRSQADLALGSQPTAEQPAMFPNFFHPTKTADNIPQERSEAAGDFSDTPLPSLRPSMADMSLKKPEKDVASSISSTRSGTFRHALLKTSSGRPMVVDRDLPVPPVLSRQVSKNHLYGMREDRVGYENRLKVAIPSRKYSPIQMQDNPPLSVDTHLVESKANIDLSFPREPVCVDPLIHPDQSHAKAHHHGLLKGADFCDTGVPGQPTVQLPDEASSSSSSSSPASSKAEVIHAKVRRAMTGDDLCLSTVDITVPKHGGHSHATKVRPAFNLPTFQYPIVEQEQQLSLVISKVRPFDPAKEHLLSERDTVGPPVFNNTDKGLANIPVSKVRPFTQEPPQLNHHAGHQLVSKVRAFSDESSANTGKNQETHFVVGSGEWVEEDLAEVDKSRSPNIPRSRASTTDSKRTAHWLRNLLKTPEAHTTRLTERPSKTKRTFYAALKDSPEYSPTSRAITRHPTLPPSDVEPGIFQSTFGELERLLHEALALASRVADQEEAGPSGSQRPPRHTSNGTVPPTIPHNETQQFSDIELDDSKMKNQHSSKRAATFPNAGQPAMRDVDELYRNISLTPQTTELEKMLGRKIKSSQATKKTQCRHKSRSRQAGPVPERFSSRNKSKGLEKAKRKRSKPKVVPLPTDSDVSSMDGSNDSSFIDFSNQCQAQNRSSGPTHPRASTKRVPFMSRNNGEDALPERDLTGRPTHNSRGISLRGKSHVSLRGIQAFSLAKSKRRQPIARDWSPVRKRAIAAVACISTALIGIVIGIYAGLVPSLQYYILDTSHSIINGNVGCFLGMAIPTFFCWPLPLMHGRKPYITSSLVLSMPLLFPQALAVSAQRFYNLTG</sequence>
<feature type="region of interest" description="Disordered" evidence="1">
    <location>
        <begin position="268"/>
        <end position="295"/>
    </location>
</feature>
<protein>
    <submittedName>
        <fullName evidence="3">Polyamine transport protein</fullName>
    </submittedName>
</protein>
<feature type="region of interest" description="Disordered" evidence="1">
    <location>
        <begin position="555"/>
        <end position="585"/>
    </location>
</feature>
<keyword evidence="2" id="KW-1133">Transmembrane helix</keyword>
<feature type="region of interest" description="Disordered" evidence="1">
    <location>
        <begin position="644"/>
        <end position="770"/>
    </location>
</feature>
<feature type="compositionally biased region" description="Polar residues" evidence="1">
    <location>
        <begin position="702"/>
        <end position="731"/>
    </location>
</feature>
<keyword evidence="2" id="KW-0812">Transmembrane</keyword>
<dbReference type="Proteomes" id="UP000076552">
    <property type="component" value="Unassembled WGS sequence"/>
</dbReference>
<gene>
    <name evidence="3" type="ORF">CT0861_06658</name>
</gene>
<dbReference type="SUPFAM" id="SSF103473">
    <property type="entry name" value="MFS general substrate transporter"/>
    <property type="match status" value="1"/>
</dbReference>
<evidence type="ECO:0000313" key="4">
    <source>
        <dbReference type="Proteomes" id="UP000076552"/>
    </source>
</evidence>
<dbReference type="EMBL" id="LFIV01000061">
    <property type="protein sequence ID" value="KZL72262.1"/>
    <property type="molecule type" value="Genomic_DNA"/>
</dbReference>
<feature type="transmembrane region" description="Helical" evidence="2">
    <location>
        <begin position="847"/>
        <end position="867"/>
    </location>
</feature>